<evidence type="ECO:0000313" key="2">
    <source>
        <dbReference type="Proteomes" id="UP000789831"/>
    </source>
</evidence>
<protein>
    <submittedName>
        <fullName evidence="1">4450_t:CDS:1</fullName>
    </submittedName>
</protein>
<comment type="caution">
    <text evidence="1">The sequence shown here is derived from an EMBL/GenBank/DDBJ whole genome shotgun (WGS) entry which is preliminary data.</text>
</comment>
<name>A0A9N8YVQ1_9GLOM</name>
<proteinExistence type="predicted"/>
<keyword evidence="2" id="KW-1185">Reference proteome</keyword>
<dbReference type="EMBL" id="CAJVPL010000169">
    <property type="protein sequence ID" value="CAG8458944.1"/>
    <property type="molecule type" value="Genomic_DNA"/>
</dbReference>
<organism evidence="1 2">
    <name type="scientific">Ambispora gerdemannii</name>
    <dbReference type="NCBI Taxonomy" id="144530"/>
    <lineage>
        <taxon>Eukaryota</taxon>
        <taxon>Fungi</taxon>
        <taxon>Fungi incertae sedis</taxon>
        <taxon>Mucoromycota</taxon>
        <taxon>Glomeromycotina</taxon>
        <taxon>Glomeromycetes</taxon>
        <taxon>Archaeosporales</taxon>
        <taxon>Ambisporaceae</taxon>
        <taxon>Ambispora</taxon>
    </lineage>
</organism>
<gene>
    <name evidence="1" type="ORF">AGERDE_LOCUS2147</name>
</gene>
<sequence>MNLSSQMQRVPIKIQTFGGETRISTQAFVRSVEPIEKLFTSWDGSAEGFLNTGQS</sequence>
<reference evidence="1" key="1">
    <citation type="submission" date="2021-06" db="EMBL/GenBank/DDBJ databases">
        <authorList>
            <person name="Kallberg Y."/>
            <person name="Tangrot J."/>
            <person name="Rosling A."/>
        </authorList>
    </citation>
    <scope>NUCLEOTIDE SEQUENCE</scope>
    <source>
        <strain evidence="1">MT106</strain>
    </source>
</reference>
<dbReference type="Proteomes" id="UP000789831">
    <property type="component" value="Unassembled WGS sequence"/>
</dbReference>
<accession>A0A9N8YVQ1</accession>
<dbReference type="AlphaFoldDB" id="A0A9N8YVQ1"/>
<evidence type="ECO:0000313" key="1">
    <source>
        <dbReference type="EMBL" id="CAG8458944.1"/>
    </source>
</evidence>